<dbReference type="InterPro" id="IPR000600">
    <property type="entry name" value="ROK"/>
</dbReference>
<dbReference type="Pfam" id="PF00480">
    <property type="entry name" value="ROK"/>
    <property type="match status" value="1"/>
</dbReference>
<protein>
    <submittedName>
        <fullName evidence="2">Glucokinase</fullName>
    </submittedName>
</protein>
<dbReference type="RefSeq" id="WP_106133244.1">
    <property type="nucleotide sequence ID" value="NZ_PVTR01000004.1"/>
</dbReference>
<dbReference type="Gene3D" id="3.30.420.40">
    <property type="match status" value="2"/>
</dbReference>
<dbReference type="GO" id="GO:0016301">
    <property type="term" value="F:kinase activity"/>
    <property type="evidence" value="ECO:0007669"/>
    <property type="project" value="UniProtKB-KW"/>
</dbReference>
<reference evidence="2 3" key="1">
    <citation type="submission" date="2018-03" db="EMBL/GenBank/DDBJ databases">
        <title>Genomic Encyclopedia of Archaeal and Bacterial Type Strains, Phase II (KMG-II): from individual species to whole genera.</title>
        <authorList>
            <person name="Goeker M."/>
        </authorList>
    </citation>
    <scope>NUCLEOTIDE SEQUENCE [LARGE SCALE GENOMIC DNA]</scope>
    <source>
        <strain evidence="2 3">DSM 27929</strain>
    </source>
</reference>
<dbReference type="PANTHER" id="PTHR18964:SF149">
    <property type="entry name" value="BIFUNCTIONAL UDP-N-ACETYLGLUCOSAMINE 2-EPIMERASE_N-ACETYLMANNOSAMINE KINASE"/>
    <property type="match status" value="1"/>
</dbReference>
<keyword evidence="2" id="KW-0418">Kinase</keyword>
<keyword evidence="2" id="KW-0808">Transferase</keyword>
<name>A0A2T0WP94_9BACT</name>
<dbReference type="InterPro" id="IPR043129">
    <property type="entry name" value="ATPase_NBD"/>
</dbReference>
<dbReference type="EMBL" id="PVTR01000004">
    <property type="protein sequence ID" value="PRY88519.1"/>
    <property type="molecule type" value="Genomic_DNA"/>
</dbReference>
<dbReference type="SUPFAM" id="SSF53067">
    <property type="entry name" value="Actin-like ATPase domain"/>
    <property type="match status" value="1"/>
</dbReference>
<evidence type="ECO:0000313" key="3">
    <source>
        <dbReference type="Proteomes" id="UP000238157"/>
    </source>
</evidence>
<sequence length="296" mass="33059">MTYNKILAGDIGGSHISIALFENSNDKISLINMGREGVDSQGSKGEILDAWASLMLKFVEPKSKVMLGLAMPAPFDYDKGIFWIKDQGKFLALYGVDLKKEISERLEISTDCIYFVNDAEAFLKGESNYGEGIGFENILGMTLGSGLGSSFKFGNSFADAALWTEPFRDGIAEDYLGTVWFVDWAEKNLKKKYKGLKEILLDVKDKEMIKSAFQEYASNLAEFIFEYDQKYNFDHVVIGGNVTKAKTLFEENLNLNLKKLGFEKSVGFSKMGEKSALYGVLASLEDENNQLIKSVF</sequence>
<organism evidence="2 3">
    <name type="scientific">Mongoliibacter ruber</name>
    <dbReference type="NCBI Taxonomy" id="1750599"/>
    <lineage>
        <taxon>Bacteria</taxon>
        <taxon>Pseudomonadati</taxon>
        <taxon>Bacteroidota</taxon>
        <taxon>Cytophagia</taxon>
        <taxon>Cytophagales</taxon>
        <taxon>Cyclobacteriaceae</taxon>
        <taxon>Mongoliibacter</taxon>
    </lineage>
</organism>
<dbReference type="OrthoDB" id="49666at2"/>
<accession>A0A2T0WP94</accession>
<dbReference type="AlphaFoldDB" id="A0A2T0WP94"/>
<proteinExistence type="inferred from homology"/>
<evidence type="ECO:0000313" key="2">
    <source>
        <dbReference type="EMBL" id="PRY88519.1"/>
    </source>
</evidence>
<evidence type="ECO:0000256" key="1">
    <source>
        <dbReference type="ARBA" id="ARBA00006479"/>
    </source>
</evidence>
<dbReference type="Proteomes" id="UP000238157">
    <property type="component" value="Unassembled WGS sequence"/>
</dbReference>
<dbReference type="PANTHER" id="PTHR18964">
    <property type="entry name" value="ROK (REPRESSOR, ORF, KINASE) FAMILY"/>
    <property type="match status" value="1"/>
</dbReference>
<keyword evidence="3" id="KW-1185">Reference proteome</keyword>
<comment type="similarity">
    <text evidence="1">Belongs to the ROK (NagC/XylR) family.</text>
</comment>
<comment type="caution">
    <text evidence="2">The sequence shown here is derived from an EMBL/GenBank/DDBJ whole genome shotgun (WGS) entry which is preliminary data.</text>
</comment>
<gene>
    <name evidence="2" type="ORF">CLW00_104170</name>
</gene>